<dbReference type="OrthoDB" id="406152at2759"/>
<dbReference type="GO" id="GO:0004559">
    <property type="term" value="F:alpha-mannosidase activity"/>
    <property type="evidence" value="ECO:0000318"/>
    <property type="project" value="GO_Central"/>
</dbReference>
<dbReference type="GO" id="GO:0000139">
    <property type="term" value="C:Golgi membrane"/>
    <property type="evidence" value="ECO:0007669"/>
    <property type="project" value="UniProtKB-SubCell"/>
</dbReference>
<name>A2DRT1_TRIV3</name>
<comment type="similarity">
    <text evidence="2">Belongs to the glycosyl hydrolase 99 family.</text>
</comment>
<dbReference type="Proteomes" id="UP000001542">
    <property type="component" value="Unassembled WGS sequence"/>
</dbReference>
<evidence type="ECO:0000256" key="5">
    <source>
        <dbReference type="ARBA" id="ARBA00022968"/>
    </source>
</evidence>
<dbReference type="OMA" id="PQLPHWD"/>
<dbReference type="PANTHER" id="PTHR13572">
    <property type="entry name" value="ENDO-ALPHA-1,2-MANNOSIDASE"/>
    <property type="match status" value="1"/>
</dbReference>
<dbReference type="Pfam" id="PF16317">
    <property type="entry name" value="Glyco_hydro_99"/>
    <property type="match status" value="1"/>
</dbReference>
<protein>
    <submittedName>
        <fullName evidence="9">Endo-alpha-mannosidase, putative</fullName>
    </submittedName>
</protein>
<organism evidence="9 10">
    <name type="scientific">Trichomonas vaginalis (strain ATCC PRA-98 / G3)</name>
    <dbReference type="NCBI Taxonomy" id="412133"/>
    <lineage>
        <taxon>Eukaryota</taxon>
        <taxon>Metamonada</taxon>
        <taxon>Parabasalia</taxon>
        <taxon>Trichomonadida</taxon>
        <taxon>Trichomonadidae</taxon>
        <taxon>Trichomonas</taxon>
    </lineage>
</organism>
<dbReference type="eggNOG" id="ENOG502QPJV">
    <property type="taxonomic scope" value="Eukaryota"/>
</dbReference>
<dbReference type="SMR" id="A2DRT1"/>
<evidence type="ECO:0000256" key="6">
    <source>
        <dbReference type="ARBA" id="ARBA00022989"/>
    </source>
</evidence>
<gene>
    <name evidence="9" type="ORF">TVAG_150290</name>
</gene>
<reference evidence="9" key="2">
    <citation type="journal article" date="2007" name="Science">
        <title>Draft genome sequence of the sexually transmitted pathogen Trichomonas vaginalis.</title>
        <authorList>
            <person name="Carlton J.M."/>
            <person name="Hirt R.P."/>
            <person name="Silva J.C."/>
            <person name="Delcher A.L."/>
            <person name="Schatz M."/>
            <person name="Zhao Q."/>
            <person name="Wortman J.R."/>
            <person name="Bidwell S.L."/>
            <person name="Alsmark U.C.M."/>
            <person name="Besteiro S."/>
            <person name="Sicheritz-Ponten T."/>
            <person name="Noel C.J."/>
            <person name="Dacks J.B."/>
            <person name="Foster P.G."/>
            <person name="Simillion C."/>
            <person name="Van de Peer Y."/>
            <person name="Miranda-Saavedra D."/>
            <person name="Barton G.J."/>
            <person name="Westrop G.D."/>
            <person name="Mueller S."/>
            <person name="Dessi D."/>
            <person name="Fiori P.L."/>
            <person name="Ren Q."/>
            <person name="Paulsen I."/>
            <person name="Zhang H."/>
            <person name="Bastida-Corcuera F.D."/>
            <person name="Simoes-Barbosa A."/>
            <person name="Brown M.T."/>
            <person name="Hayes R.D."/>
            <person name="Mukherjee M."/>
            <person name="Okumura C.Y."/>
            <person name="Schneider R."/>
            <person name="Smith A.J."/>
            <person name="Vanacova S."/>
            <person name="Villalvazo M."/>
            <person name="Haas B.J."/>
            <person name="Pertea M."/>
            <person name="Feldblyum T.V."/>
            <person name="Utterback T.R."/>
            <person name="Shu C.L."/>
            <person name="Osoegawa K."/>
            <person name="de Jong P.J."/>
            <person name="Hrdy I."/>
            <person name="Horvathova L."/>
            <person name="Zubacova Z."/>
            <person name="Dolezal P."/>
            <person name="Malik S.B."/>
            <person name="Logsdon J.M. Jr."/>
            <person name="Henze K."/>
            <person name="Gupta A."/>
            <person name="Wang C.C."/>
            <person name="Dunne R.L."/>
            <person name="Upcroft J.A."/>
            <person name="Upcroft P."/>
            <person name="White O."/>
            <person name="Salzberg S.L."/>
            <person name="Tang P."/>
            <person name="Chiu C.-H."/>
            <person name="Lee Y.-S."/>
            <person name="Embley T.M."/>
            <person name="Coombs G.H."/>
            <person name="Mottram J.C."/>
            <person name="Tachezy J."/>
            <person name="Fraser-Liggett C.M."/>
            <person name="Johnson P.J."/>
        </authorList>
    </citation>
    <scope>NUCLEOTIDE SEQUENCE [LARGE SCALE GENOMIC DNA]</scope>
    <source>
        <strain evidence="9">G3</strain>
    </source>
</reference>
<evidence type="ECO:0000256" key="8">
    <source>
        <dbReference type="ARBA" id="ARBA00023136"/>
    </source>
</evidence>
<dbReference type="RefSeq" id="XP_001329101.1">
    <property type="nucleotide sequence ID" value="XM_001329066.1"/>
</dbReference>
<keyword evidence="3" id="KW-0812">Transmembrane</keyword>
<reference evidence="9" key="1">
    <citation type="submission" date="2006-10" db="EMBL/GenBank/DDBJ databases">
        <authorList>
            <person name="Amadeo P."/>
            <person name="Zhao Q."/>
            <person name="Wortman J."/>
            <person name="Fraser-Liggett C."/>
            <person name="Carlton J."/>
        </authorList>
    </citation>
    <scope>NUCLEOTIDE SEQUENCE</scope>
    <source>
        <strain evidence="9">G3</strain>
    </source>
</reference>
<evidence type="ECO:0000256" key="1">
    <source>
        <dbReference type="ARBA" id="ARBA00004323"/>
    </source>
</evidence>
<accession>A2DRT1</accession>
<dbReference type="InParanoid" id="A2DRT1"/>
<keyword evidence="4" id="KW-0378">Hydrolase</keyword>
<evidence type="ECO:0000313" key="10">
    <source>
        <dbReference type="Proteomes" id="UP000001542"/>
    </source>
</evidence>
<dbReference type="KEGG" id="tva:4774890"/>
<dbReference type="AlphaFoldDB" id="A2DRT1"/>
<keyword evidence="5" id="KW-0735">Signal-anchor</keyword>
<evidence type="ECO:0000256" key="4">
    <source>
        <dbReference type="ARBA" id="ARBA00022801"/>
    </source>
</evidence>
<evidence type="ECO:0000313" key="9">
    <source>
        <dbReference type="EMBL" id="EAY16878.1"/>
    </source>
</evidence>
<keyword evidence="8" id="KW-0472">Membrane</keyword>
<dbReference type="Gene3D" id="3.20.20.80">
    <property type="entry name" value="Glycosidases"/>
    <property type="match status" value="1"/>
</dbReference>
<dbReference type="VEuPathDB" id="TrichDB:TVAGG3_0978870"/>
<evidence type="ECO:0000256" key="7">
    <source>
        <dbReference type="ARBA" id="ARBA00023034"/>
    </source>
</evidence>
<comment type="subcellular location">
    <subcellularLocation>
        <location evidence="1">Golgi apparatus membrane</location>
        <topology evidence="1">Single-pass type II membrane protein</topology>
    </subcellularLocation>
</comment>
<evidence type="ECO:0000256" key="3">
    <source>
        <dbReference type="ARBA" id="ARBA00022692"/>
    </source>
</evidence>
<dbReference type="EMBL" id="DS113237">
    <property type="protein sequence ID" value="EAY16878.1"/>
    <property type="molecule type" value="Genomic_DNA"/>
</dbReference>
<dbReference type="InterPro" id="IPR026071">
    <property type="entry name" value="Glyco_Hydrolase_99"/>
</dbReference>
<sequence>MARDVFVLEPPMSHFEKQVWVIYKAGFANPATDGQAINYGDWNLDYGGYTSSKLKLPFEISSKVFPQMGLYSSHDKVLIKTHMRMIARHGIDGIIIPWVPKHIDNGFIDSSVKIILKQAKKIGISVAVQVISYNGRDRHSINKDINYIASNYGGDEIYLKFDGKPVIFFEDPNDIDDIQNVIYYRKNELFMITSLTSFSQVGYALENGFCGINTQGVYSNYTSWDLMHKDAVERGLLFIPMVSPGFEYFGTSISRKSGKYYKELFTQAVNSGARIILINSFNDWAHGTQIENIVERDDYMPNENTWGGPPNYYLELTKSLIKDFKDKKA</sequence>
<evidence type="ECO:0000256" key="2">
    <source>
        <dbReference type="ARBA" id="ARBA00009559"/>
    </source>
</evidence>
<proteinExistence type="inferred from homology"/>
<keyword evidence="7" id="KW-0333">Golgi apparatus</keyword>
<dbReference type="VEuPathDB" id="TrichDB:TVAG_150290"/>
<keyword evidence="10" id="KW-1185">Reference proteome</keyword>
<dbReference type="PANTHER" id="PTHR13572:SF4">
    <property type="entry name" value="RE57134P"/>
    <property type="match status" value="1"/>
</dbReference>
<keyword evidence="6" id="KW-1133">Transmembrane helix</keyword>
<dbReference type="STRING" id="5722.A2DRT1"/>